<dbReference type="RefSeq" id="WP_308454702.1">
    <property type="nucleotide sequence ID" value="NZ_JAJEQR010000059.1"/>
</dbReference>
<comment type="function">
    <text evidence="5">Acts both as a biotin--[acetyl-CoA-carboxylase] ligase and a repressor.</text>
</comment>
<comment type="caution">
    <text evidence="5">Lacks conserved residue(s) required for the propagation of feature annotation.</text>
</comment>
<dbReference type="InterPro" id="IPR036390">
    <property type="entry name" value="WH_DNA-bd_sf"/>
</dbReference>
<proteinExistence type="inferred from homology"/>
<dbReference type="GO" id="GO:0004077">
    <property type="term" value="F:biotin--[biotin carboxyl-carrier protein] ligase activity"/>
    <property type="evidence" value="ECO:0007669"/>
    <property type="project" value="UniProtKB-UniRule"/>
</dbReference>
<feature type="binding site" evidence="5">
    <location>
        <begin position="90"/>
        <end position="92"/>
    </location>
    <ligand>
        <name>biotin</name>
        <dbReference type="ChEBI" id="CHEBI:57586"/>
    </ligand>
</feature>
<dbReference type="Pfam" id="PF02237">
    <property type="entry name" value="BPL_C"/>
    <property type="match status" value="1"/>
</dbReference>
<keyword evidence="8" id="KW-1185">Reference proteome</keyword>
<dbReference type="InterPro" id="IPR013196">
    <property type="entry name" value="HTH_11"/>
</dbReference>
<evidence type="ECO:0000313" key="7">
    <source>
        <dbReference type="EMBL" id="MCC2232294.1"/>
    </source>
</evidence>
<evidence type="ECO:0000256" key="2">
    <source>
        <dbReference type="ARBA" id="ARBA00022741"/>
    </source>
</evidence>
<evidence type="ECO:0000256" key="3">
    <source>
        <dbReference type="ARBA" id="ARBA00022840"/>
    </source>
</evidence>
<dbReference type="AlphaFoldDB" id="A0AAE3ECS1"/>
<dbReference type="InterPro" id="IPR008988">
    <property type="entry name" value="Transcriptional_repressor_C"/>
</dbReference>
<comment type="catalytic activity">
    <reaction evidence="5">
        <text>biotin + L-lysyl-[protein] + ATP = N(6)-biotinyl-L-lysyl-[protein] + AMP + diphosphate + H(+)</text>
        <dbReference type="Rhea" id="RHEA:11756"/>
        <dbReference type="Rhea" id="RHEA-COMP:9752"/>
        <dbReference type="Rhea" id="RHEA-COMP:10505"/>
        <dbReference type="ChEBI" id="CHEBI:15378"/>
        <dbReference type="ChEBI" id="CHEBI:29969"/>
        <dbReference type="ChEBI" id="CHEBI:30616"/>
        <dbReference type="ChEBI" id="CHEBI:33019"/>
        <dbReference type="ChEBI" id="CHEBI:57586"/>
        <dbReference type="ChEBI" id="CHEBI:83144"/>
        <dbReference type="ChEBI" id="CHEBI:456215"/>
        <dbReference type="EC" id="6.3.4.15"/>
    </reaction>
</comment>
<name>A0AAE3ECS1_9FIRM</name>
<organism evidence="7 8">
    <name type="scientific">Hominifimenecus microfluidus</name>
    <dbReference type="NCBI Taxonomy" id="2885348"/>
    <lineage>
        <taxon>Bacteria</taxon>
        <taxon>Bacillati</taxon>
        <taxon>Bacillota</taxon>
        <taxon>Clostridia</taxon>
        <taxon>Lachnospirales</taxon>
        <taxon>Lachnospiraceae</taxon>
        <taxon>Hominifimenecus</taxon>
    </lineage>
</organism>
<dbReference type="InterPro" id="IPR004143">
    <property type="entry name" value="BPL_LPL_catalytic"/>
</dbReference>
<feature type="binding site" evidence="5">
    <location>
        <position position="114"/>
    </location>
    <ligand>
        <name>biotin</name>
        <dbReference type="ChEBI" id="CHEBI:57586"/>
    </ligand>
</feature>
<protein>
    <recommendedName>
        <fullName evidence="5">Bifunctional ligase/repressor BirA</fullName>
    </recommendedName>
    <alternativeName>
        <fullName evidence="5">Biotin--[acetyl-CoA-carboxylase] ligase</fullName>
        <ecNumber evidence="5">6.3.4.15</ecNumber>
    </alternativeName>
    <alternativeName>
        <fullName evidence="5">Biotin--protein ligase</fullName>
    </alternativeName>
    <alternativeName>
        <fullName evidence="5">Biotin-[acetyl-CoA carboxylase] synthetase</fullName>
    </alternativeName>
</protein>
<keyword evidence="3 5" id="KW-0067">ATP-binding</keyword>
<dbReference type="GO" id="GO:0016740">
    <property type="term" value="F:transferase activity"/>
    <property type="evidence" value="ECO:0007669"/>
    <property type="project" value="UniProtKB-ARBA"/>
</dbReference>
<reference evidence="7" key="1">
    <citation type="submission" date="2021-10" db="EMBL/GenBank/DDBJ databases">
        <title>Anaerobic single-cell dispensing facilitates the cultivation of human gut bacteria.</title>
        <authorList>
            <person name="Afrizal A."/>
        </authorList>
    </citation>
    <scope>NUCLEOTIDE SEQUENCE</scope>
    <source>
        <strain evidence="7">CLA-AA-H215</strain>
    </source>
</reference>
<accession>A0AAE3ECS1</accession>
<dbReference type="GO" id="GO:0005524">
    <property type="term" value="F:ATP binding"/>
    <property type="evidence" value="ECO:0007669"/>
    <property type="project" value="UniProtKB-UniRule"/>
</dbReference>
<dbReference type="Gene3D" id="1.10.10.10">
    <property type="entry name" value="Winged helix-like DNA-binding domain superfamily/Winged helix DNA-binding domain"/>
    <property type="match status" value="1"/>
</dbReference>
<keyword evidence="5" id="KW-0805">Transcription regulation</keyword>
<dbReference type="HAMAP" id="MF_00978">
    <property type="entry name" value="Bifunct_BirA"/>
    <property type="match status" value="1"/>
</dbReference>
<feature type="domain" description="BPL/LPL catalytic" evidence="6">
    <location>
        <begin position="72"/>
        <end position="258"/>
    </location>
</feature>
<dbReference type="InterPro" id="IPR045864">
    <property type="entry name" value="aa-tRNA-synth_II/BPL/LPL"/>
</dbReference>
<dbReference type="GO" id="GO:0006355">
    <property type="term" value="P:regulation of DNA-templated transcription"/>
    <property type="evidence" value="ECO:0007669"/>
    <property type="project" value="UniProtKB-UniRule"/>
</dbReference>
<dbReference type="NCBIfam" id="TIGR00121">
    <property type="entry name" value="birA_ligase"/>
    <property type="match status" value="1"/>
</dbReference>
<dbReference type="PANTHER" id="PTHR12835">
    <property type="entry name" value="BIOTIN PROTEIN LIGASE"/>
    <property type="match status" value="1"/>
</dbReference>
<dbReference type="Gene3D" id="2.30.30.100">
    <property type="match status" value="1"/>
</dbReference>
<keyword evidence="5" id="KW-0678">Repressor</keyword>
<dbReference type="InterPro" id="IPR004408">
    <property type="entry name" value="Biotin_CoA_COase_ligase"/>
</dbReference>
<keyword evidence="1 5" id="KW-0436">Ligase</keyword>
<keyword evidence="4 5" id="KW-0092">Biotin</keyword>
<dbReference type="PROSITE" id="PS51733">
    <property type="entry name" value="BPL_LPL_CATALYTIC"/>
    <property type="match status" value="1"/>
</dbReference>
<evidence type="ECO:0000259" key="6">
    <source>
        <dbReference type="PROSITE" id="PS51733"/>
    </source>
</evidence>
<dbReference type="EC" id="6.3.4.15" evidence="5"/>
<dbReference type="Gene3D" id="3.30.930.10">
    <property type="entry name" value="Bira Bifunctional Protein, Domain 2"/>
    <property type="match status" value="1"/>
</dbReference>
<dbReference type="SUPFAM" id="SSF55681">
    <property type="entry name" value="Class II aaRS and biotin synthetases"/>
    <property type="match status" value="1"/>
</dbReference>
<keyword evidence="5" id="KW-0238">DNA-binding</keyword>
<keyword evidence="2 5" id="KW-0547">Nucleotide-binding</keyword>
<dbReference type="SUPFAM" id="SSF46785">
    <property type="entry name" value="Winged helix' DNA-binding domain"/>
    <property type="match status" value="1"/>
</dbReference>
<dbReference type="CDD" id="cd16442">
    <property type="entry name" value="BPL"/>
    <property type="match status" value="1"/>
</dbReference>
<evidence type="ECO:0000256" key="1">
    <source>
        <dbReference type="ARBA" id="ARBA00022598"/>
    </source>
</evidence>
<keyword evidence="5" id="KW-0804">Transcription</keyword>
<dbReference type="GO" id="GO:0005737">
    <property type="term" value="C:cytoplasm"/>
    <property type="evidence" value="ECO:0007669"/>
    <property type="project" value="TreeGrafter"/>
</dbReference>
<dbReference type="Proteomes" id="UP001198182">
    <property type="component" value="Unassembled WGS sequence"/>
</dbReference>
<dbReference type="InterPro" id="IPR036388">
    <property type="entry name" value="WH-like_DNA-bd_sf"/>
</dbReference>
<comment type="similarity">
    <text evidence="5">Belongs to the biotin--protein ligase family.</text>
</comment>
<dbReference type="Pfam" id="PF03099">
    <property type="entry name" value="BPL_LplA_LipB"/>
    <property type="match status" value="1"/>
</dbReference>
<dbReference type="Pfam" id="PF08279">
    <property type="entry name" value="HTH_11"/>
    <property type="match status" value="1"/>
</dbReference>
<comment type="caution">
    <text evidence="7">The sequence shown here is derived from an EMBL/GenBank/DDBJ whole genome shotgun (WGS) entry which is preliminary data.</text>
</comment>
<gene>
    <name evidence="5" type="primary">birA</name>
    <name evidence="7" type="ORF">LKD81_15065</name>
</gene>
<dbReference type="PANTHER" id="PTHR12835:SF5">
    <property type="entry name" value="BIOTIN--PROTEIN LIGASE"/>
    <property type="match status" value="1"/>
</dbReference>
<dbReference type="GO" id="GO:0009249">
    <property type="term" value="P:protein lipoylation"/>
    <property type="evidence" value="ECO:0007669"/>
    <property type="project" value="UniProtKB-ARBA"/>
</dbReference>
<dbReference type="InterPro" id="IPR030855">
    <property type="entry name" value="Bifunct_BirA"/>
</dbReference>
<feature type="binding site" evidence="5">
    <location>
        <position position="186"/>
    </location>
    <ligand>
        <name>biotin</name>
        <dbReference type="ChEBI" id="CHEBI:57586"/>
    </ligand>
</feature>
<evidence type="ECO:0000256" key="5">
    <source>
        <dbReference type="HAMAP-Rule" id="MF_00978"/>
    </source>
</evidence>
<dbReference type="InterPro" id="IPR003142">
    <property type="entry name" value="BPL_C"/>
</dbReference>
<dbReference type="GO" id="GO:0003677">
    <property type="term" value="F:DNA binding"/>
    <property type="evidence" value="ECO:0007669"/>
    <property type="project" value="UniProtKB-UniRule"/>
</dbReference>
<dbReference type="EMBL" id="JAJEQR010000059">
    <property type="protein sequence ID" value="MCC2232294.1"/>
    <property type="molecule type" value="Genomic_DNA"/>
</dbReference>
<evidence type="ECO:0000256" key="4">
    <source>
        <dbReference type="ARBA" id="ARBA00023267"/>
    </source>
</evidence>
<dbReference type="SUPFAM" id="SSF50037">
    <property type="entry name" value="C-terminal domain of transcriptional repressors"/>
    <property type="match status" value="1"/>
</dbReference>
<feature type="DNA-binding region" description="H-T-H motif" evidence="5">
    <location>
        <begin position="18"/>
        <end position="37"/>
    </location>
</feature>
<sequence>MKEKILALLRQSNDYISGQNLCEQLNVSRTAVWKAVNALKAEGYQIEAVQNRGYRLTGVPDVLTKEEIMSHLHTRWAGCQVEAHEKITYSTNQRVKQLADQGAPEGTLVVADVQEGGKGRRGRAWVAPVPGTNIAMSFLLRPEIDPSRASMMTLIAAMAVRAAIADVTGMDTKIKWPNDVIVNKKKVCGILTEMTMEEEYIQSVVVGIGINVHNESFPEELKEKATSLLIETGGGHFSRAEITAKVLEHFEEYYEKFIADGDLRRLQEEYNSCLTAIGGKVSILAPEKTWEGISRGINEEGALLVEKEDGSIEKITSGEVSVRGIYGYV</sequence>
<evidence type="ECO:0000313" key="8">
    <source>
        <dbReference type="Proteomes" id="UP001198182"/>
    </source>
</evidence>